<accession>A0A383AP29</accession>
<feature type="non-terminal residue" evidence="1">
    <location>
        <position position="1"/>
    </location>
</feature>
<protein>
    <recommendedName>
        <fullName evidence="2">Alpha/beta hydrolase</fullName>
    </recommendedName>
</protein>
<evidence type="ECO:0000313" key="1">
    <source>
        <dbReference type="EMBL" id="SVE09676.1"/>
    </source>
</evidence>
<gene>
    <name evidence="1" type="ORF">METZ01_LOCUS462530</name>
</gene>
<dbReference type="Gene3D" id="3.40.50.1820">
    <property type="entry name" value="alpha/beta hydrolase"/>
    <property type="match status" value="1"/>
</dbReference>
<dbReference type="EMBL" id="UINC01193861">
    <property type="protein sequence ID" value="SVE09676.1"/>
    <property type="molecule type" value="Genomic_DNA"/>
</dbReference>
<reference evidence="1" key="1">
    <citation type="submission" date="2018-05" db="EMBL/GenBank/DDBJ databases">
        <authorList>
            <person name="Lanie J.A."/>
            <person name="Ng W.-L."/>
            <person name="Kazmierczak K.M."/>
            <person name="Andrzejewski T.M."/>
            <person name="Davidsen T.M."/>
            <person name="Wayne K.J."/>
            <person name="Tettelin H."/>
            <person name="Glass J.I."/>
            <person name="Rusch D."/>
            <person name="Podicherti R."/>
            <person name="Tsui H.-C.T."/>
            <person name="Winkler M.E."/>
        </authorList>
    </citation>
    <scope>NUCLEOTIDE SEQUENCE</scope>
</reference>
<name>A0A383AP29_9ZZZZ</name>
<dbReference type="SUPFAM" id="SSF53474">
    <property type="entry name" value="alpha/beta-Hydrolases"/>
    <property type="match status" value="1"/>
</dbReference>
<evidence type="ECO:0008006" key="2">
    <source>
        <dbReference type="Google" id="ProtNLM"/>
    </source>
</evidence>
<proteinExistence type="predicted"/>
<dbReference type="InterPro" id="IPR029058">
    <property type="entry name" value="AB_hydrolase_fold"/>
</dbReference>
<sequence>QDYLVPPSAPRTMYSLIGTPEDDKRLVFYDSGHWPLPRNQMIKETLAWMDKYSTN</sequence>
<dbReference type="AlphaFoldDB" id="A0A383AP29"/>
<organism evidence="1">
    <name type="scientific">marine metagenome</name>
    <dbReference type="NCBI Taxonomy" id="408172"/>
    <lineage>
        <taxon>unclassified sequences</taxon>
        <taxon>metagenomes</taxon>
        <taxon>ecological metagenomes</taxon>
    </lineage>
</organism>